<proteinExistence type="predicted"/>
<dbReference type="EMBL" id="CM055748">
    <property type="protein sequence ID" value="KAJ7995436.1"/>
    <property type="molecule type" value="Genomic_DNA"/>
</dbReference>
<keyword evidence="2" id="KW-1185">Reference proteome</keyword>
<protein>
    <submittedName>
        <fullName evidence="1">Uncharacterized protein</fullName>
    </submittedName>
</protein>
<sequence length="137" mass="14646">MDVAGAMESQDWDFKTASIQNLRSETLVPSQTVQGAEGLDGAEPSVTMLREKVPGEPPSPPPPVPRAARGAWHSRYLLSVIPRHSPATATRNRTPFAVCSHAAPDSPRSARPRPTPPRRSPGTDAESAEQTCQGEEG</sequence>
<reference evidence="1" key="1">
    <citation type="submission" date="2021-05" db="EMBL/GenBank/DDBJ databases">
        <authorList>
            <person name="Pan Q."/>
            <person name="Jouanno E."/>
            <person name="Zahm M."/>
            <person name="Klopp C."/>
            <person name="Cabau C."/>
            <person name="Louis A."/>
            <person name="Berthelot C."/>
            <person name="Parey E."/>
            <person name="Roest Crollius H."/>
            <person name="Montfort J."/>
            <person name="Robinson-Rechavi M."/>
            <person name="Bouchez O."/>
            <person name="Lampietro C."/>
            <person name="Lopez Roques C."/>
            <person name="Donnadieu C."/>
            <person name="Postlethwait J."/>
            <person name="Bobe J."/>
            <person name="Dillon D."/>
            <person name="Chandos A."/>
            <person name="von Hippel F."/>
            <person name="Guiguen Y."/>
        </authorList>
    </citation>
    <scope>NUCLEOTIDE SEQUENCE</scope>
    <source>
        <strain evidence="1">YG-Jan2019</strain>
    </source>
</reference>
<name>A0ACC2FVS2_DALPE</name>
<evidence type="ECO:0000313" key="2">
    <source>
        <dbReference type="Proteomes" id="UP001157502"/>
    </source>
</evidence>
<organism evidence="1 2">
    <name type="scientific">Dallia pectoralis</name>
    <name type="common">Alaska blackfish</name>
    <dbReference type="NCBI Taxonomy" id="75939"/>
    <lineage>
        <taxon>Eukaryota</taxon>
        <taxon>Metazoa</taxon>
        <taxon>Chordata</taxon>
        <taxon>Craniata</taxon>
        <taxon>Vertebrata</taxon>
        <taxon>Euteleostomi</taxon>
        <taxon>Actinopterygii</taxon>
        <taxon>Neopterygii</taxon>
        <taxon>Teleostei</taxon>
        <taxon>Protacanthopterygii</taxon>
        <taxon>Esociformes</taxon>
        <taxon>Umbridae</taxon>
        <taxon>Dallia</taxon>
    </lineage>
</organism>
<comment type="caution">
    <text evidence="1">The sequence shown here is derived from an EMBL/GenBank/DDBJ whole genome shotgun (WGS) entry which is preliminary data.</text>
</comment>
<gene>
    <name evidence="1" type="ORF">DPEC_G00244550</name>
</gene>
<evidence type="ECO:0000313" key="1">
    <source>
        <dbReference type="EMBL" id="KAJ7995436.1"/>
    </source>
</evidence>
<accession>A0ACC2FVS2</accession>
<dbReference type="Proteomes" id="UP001157502">
    <property type="component" value="Chromosome 21"/>
</dbReference>